<name>A0A8S0PL46_OLEEU</name>
<dbReference type="Gene3D" id="2.60.120.200">
    <property type="match status" value="2"/>
</dbReference>
<comment type="similarity">
    <text evidence="4">Belongs to the glycosyl hydrolase 16 family.</text>
</comment>
<dbReference type="GO" id="GO:0004553">
    <property type="term" value="F:hydrolase activity, hydrolyzing O-glycosyl compounds"/>
    <property type="evidence" value="ECO:0007669"/>
    <property type="project" value="InterPro"/>
</dbReference>
<dbReference type="GO" id="GO:0048046">
    <property type="term" value="C:apoplast"/>
    <property type="evidence" value="ECO:0007669"/>
    <property type="project" value="UniProtKB-SubCell"/>
</dbReference>
<evidence type="ECO:0000256" key="3">
    <source>
        <dbReference type="ARBA" id="ARBA00023295"/>
    </source>
</evidence>
<keyword evidence="2 4" id="KW-0378">Hydrolase</keyword>
<keyword evidence="4" id="KW-0961">Cell wall biogenesis/degradation</keyword>
<dbReference type="AlphaFoldDB" id="A0A8S0PL46"/>
<dbReference type="InterPro" id="IPR000757">
    <property type="entry name" value="Beta-glucanase-like"/>
</dbReference>
<dbReference type="InterPro" id="IPR010713">
    <property type="entry name" value="XET_C"/>
</dbReference>
<feature type="domain" description="GH16" evidence="5">
    <location>
        <begin position="97"/>
        <end position="141"/>
    </location>
</feature>
<proteinExistence type="inferred from homology"/>
<keyword evidence="1 4" id="KW-0808">Transferase</keyword>
<feature type="domain" description="Xyloglucan endo-transglycosylase C-terminal" evidence="6">
    <location>
        <begin position="170"/>
        <end position="211"/>
    </location>
</feature>
<evidence type="ECO:0000259" key="5">
    <source>
        <dbReference type="Pfam" id="PF00722"/>
    </source>
</evidence>
<keyword evidence="4" id="KW-0134">Cell wall</keyword>
<dbReference type="OrthoDB" id="903293at2759"/>
<comment type="function">
    <text evidence="4">Catalyzes xyloglucan endohydrolysis (XEH) and/or endotransglycosylation (XET). Cleaves and religates xyloglucan polymers, an essential constituent of the primary cell wall, and thereby participates in cell wall construction of growing tissues.</text>
</comment>
<evidence type="ECO:0000256" key="4">
    <source>
        <dbReference type="RuleBase" id="RU361120"/>
    </source>
</evidence>
<evidence type="ECO:0000313" key="7">
    <source>
        <dbReference type="EMBL" id="CAA2954048.1"/>
    </source>
</evidence>
<dbReference type="Proteomes" id="UP000594638">
    <property type="component" value="Unassembled WGS sequence"/>
</dbReference>
<dbReference type="Pfam" id="PF06955">
    <property type="entry name" value="XET_C"/>
    <property type="match status" value="1"/>
</dbReference>
<dbReference type="Gramene" id="OE9A066488T1">
    <property type="protein sequence ID" value="OE9A066488C1"/>
    <property type="gene ID" value="OE9A066488"/>
</dbReference>
<dbReference type="EC" id="2.4.1.207" evidence="4"/>
<dbReference type="SUPFAM" id="SSF49899">
    <property type="entry name" value="Concanavalin A-like lectins/glucanases"/>
    <property type="match status" value="1"/>
</dbReference>
<evidence type="ECO:0000259" key="6">
    <source>
        <dbReference type="Pfam" id="PF06955"/>
    </source>
</evidence>
<protein>
    <recommendedName>
        <fullName evidence="4">Xyloglucan endotransglucosylase/hydrolase</fullName>
        <ecNumber evidence="4">2.4.1.207</ecNumber>
    </recommendedName>
</protein>
<comment type="subcellular location">
    <subcellularLocation>
        <location evidence="4">Secreted</location>
        <location evidence="4">Cell wall</location>
    </subcellularLocation>
    <subcellularLocation>
        <location evidence="4">Secreted</location>
        <location evidence="4">Extracellular space</location>
        <location evidence="4">Apoplast</location>
    </subcellularLocation>
</comment>
<dbReference type="InterPro" id="IPR013320">
    <property type="entry name" value="ConA-like_dom_sf"/>
</dbReference>
<keyword evidence="4" id="KW-0964">Secreted</keyword>
<dbReference type="PANTHER" id="PTHR31062">
    <property type="entry name" value="XYLOGLUCAN ENDOTRANSGLUCOSYLASE/HYDROLASE PROTEIN 8-RELATED"/>
    <property type="match status" value="1"/>
</dbReference>
<feature type="domain" description="GH16" evidence="5">
    <location>
        <begin position="2"/>
        <end position="40"/>
    </location>
</feature>
<evidence type="ECO:0000313" key="8">
    <source>
        <dbReference type="Proteomes" id="UP000594638"/>
    </source>
</evidence>
<evidence type="ECO:0000256" key="1">
    <source>
        <dbReference type="ARBA" id="ARBA00022679"/>
    </source>
</evidence>
<dbReference type="GO" id="GO:0044042">
    <property type="term" value="P:glucan metabolic process"/>
    <property type="evidence" value="ECO:0007669"/>
    <property type="project" value="InterPro"/>
</dbReference>
<comment type="caution">
    <text evidence="7">The sequence shown here is derived from an EMBL/GenBank/DDBJ whole genome shotgun (WGS) entry which is preliminary data.</text>
</comment>
<comment type="PTM">
    <text evidence="4">Contains at least one intrachain disulfide bond essential for its enzymatic activity.</text>
</comment>
<keyword evidence="3 4" id="KW-0326">Glycosidase</keyword>
<dbReference type="Pfam" id="PF00722">
    <property type="entry name" value="Glyco_hydro_16"/>
    <property type="match status" value="2"/>
</dbReference>
<accession>A0A8S0PL46</accession>
<gene>
    <name evidence="7" type="ORF">OLEA9_A066488</name>
</gene>
<dbReference type="EMBL" id="CACTIH010000105">
    <property type="protein sequence ID" value="CAA2954048.1"/>
    <property type="molecule type" value="Genomic_DNA"/>
</dbReference>
<reference evidence="7 8" key="1">
    <citation type="submission" date="2019-12" db="EMBL/GenBank/DDBJ databases">
        <authorList>
            <person name="Alioto T."/>
            <person name="Alioto T."/>
            <person name="Gomez Garrido J."/>
        </authorList>
    </citation>
    <scope>NUCLEOTIDE SEQUENCE [LARGE SCALE GENOMIC DNA]</scope>
</reference>
<keyword evidence="4" id="KW-0052">Apoplast</keyword>
<dbReference type="GO" id="GO:0016762">
    <property type="term" value="F:xyloglucan:xyloglucosyl transferase activity"/>
    <property type="evidence" value="ECO:0007669"/>
    <property type="project" value="UniProtKB-EC"/>
</dbReference>
<evidence type="ECO:0000256" key="2">
    <source>
        <dbReference type="ARBA" id="ARBA00022801"/>
    </source>
</evidence>
<dbReference type="InterPro" id="IPR044791">
    <property type="entry name" value="Beta-glucanase/XTH"/>
</dbReference>
<keyword evidence="8" id="KW-1185">Reference proteome</keyword>
<organism evidence="7 8">
    <name type="scientific">Olea europaea subsp. europaea</name>
    <dbReference type="NCBI Taxonomy" id="158383"/>
    <lineage>
        <taxon>Eukaryota</taxon>
        <taxon>Viridiplantae</taxon>
        <taxon>Streptophyta</taxon>
        <taxon>Embryophyta</taxon>
        <taxon>Tracheophyta</taxon>
        <taxon>Spermatophyta</taxon>
        <taxon>Magnoliopsida</taxon>
        <taxon>eudicotyledons</taxon>
        <taxon>Gunneridae</taxon>
        <taxon>Pentapetalae</taxon>
        <taxon>asterids</taxon>
        <taxon>lamiids</taxon>
        <taxon>Lamiales</taxon>
        <taxon>Oleaceae</taxon>
        <taxon>Oleeae</taxon>
        <taxon>Olea</taxon>
    </lineage>
</organism>
<sequence length="216" mass="24228">MLTLSADQYSGSGFQSKNEYLFGRFDMQLKLLSSQGDGHVNLTSSFLAIRLYSQTLFIPMCTPKEKGTRNNNSISGSIWQQLPTPTQLCGILGASFFRLFNNHEAIGIPFPKSHPMRVYCSLWNANDCATQGGLVKTDWTKAPFTAYYRNFNANGCVSGTSGGSCANPGVWQTQQLDAKGRSRLRWVQQHHMVYNYCADVQRFPQGFSEECKHSRL</sequence>
<dbReference type="GO" id="GO:0071555">
    <property type="term" value="P:cell wall organization"/>
    <property type="evidence" value="ECO:0007669"/>
    <property type="project" value="UniProtKB-KW"/>
</dbReference>